<reference evidence="4 5" key="1">
    <citation type="journal article" date="2020" name="Int. J. Med. Microbiol.">
        <title>Discovery of Paenibacillus larvae ERIC V: Phenotypic and genomic comparison to genotypes ERIC I-IV reveal different inventories of virulence factors which correlate with epidemiological prevalences of American Foulbrood.</title>
        <authorList>
            <person name="Beims H."/>
            <person name="Bunk B."/>
            <person name="Erler S."/>
            <person name="Mohr K.I."/>
            <person name="Sproer C."/>
            <person name="Pradella S."/>
            <person name="Gunther G."/>
            <person name="Rohde M."/>
            <person name="von der Ohe W."/>
            <person name="Steinert M."/>
        </authorList>
    </citation>
    <scope>NUCLEOTIDE SEQUENCE [LARGE SCALE GENOMIC DNA]</scope>
    <source>
        <strain evidence="4">Eric_V</strain>
    </source>
</reference>
<proteinExistence type="predicted"/>
<dbReference type="GO" id="GO:0008757">
    <property type="term" value="F:S-adenosylmethionine-dependent methyltransferase activity"/>
    <property type="evidence" value="ECO:0007669"/>
    <property type="project" value="TreeGrafter"/>
</dbReference>
<dbReference type="Gene3D" id="3.40.50.150">
    <property type="entry name" value="Vaccinia Virus protein VP39"/>
    <property type="match status" value="1"/>
</dbReference>
<dbReference type="AlphaFoldDB" id="A0A6C0QTP6"/>
<evidence type="ECO:0000313" key="4">
    <source>
        <dbReference type="EMBL" id="QHZ51990.1"/>
    </source>
</evidence>
<dbReference type="GO" id="GO:0008171">
    <property type="term" value="F:O-methyltransferase activity"/>
    <property type="evidence" value="ECO:0007669"/>
    <property type="project" value="InterPro"/>
</dbReference>
<sequence length="186" mass="21140">MQKQICLLLSFTQSREVALLTCKDERLKGYFGNGTLGEYSSIWLARTLPEDGQLITLEFDPKHTKVAEENIRNAGLDYKIEVITDPALETLPTLKGRGFSDFDLIFIDADKLNNPYYLKWALGFPDQVRLLIIGDNVHNEDVIENNSDDINVHEVRQFIDLLYEESHIDSTAIQTVGIKGYDGFVL</sequence>
<keyword evidence="3" id="KW-0949">S-adenosyl-L-methionine</keyword>
<evidence type="ECO:0000256" key="3">
    <source>
        <dbReference type="ARBA" id="ARBA00022691"/>
    </source>
</evidence>
<dbReference type="InterPro" id="IPR029063">
    <property type="entry name" value="SAM-dependent_MTases_sf"/>
</dbReference>
<protein>
    <submittedName>
        <fullName evidence="4">Acyl-CoA O-methyltransferase-like protein</fullName>
    </submittedName>
</protein>
<dbReference type="InterPro" id="IPR050362">
    <property type="entry name" value="Cation-dep_OMT"/>
</dbReference>
<dbReference type="PANTHER" id="PTHR10509">
    <property type="entry name" value="O-METHYLTRANSFERASE-RELATED"/>
    <property type="match status" value="1"/>
</dbReference>
<keyword evidence="1 4" id="KW-0489">Methyltransferase</keyword>
<dbReference type="SUPFAM" id="SSF53335">
    <property type="entry name" value="S-adenosyl-L-methionine-dependent methyltransferases"/>
    <property type="match status" value="1"/>
</dbReference>
<name>A0A6C0QTP6_9BACL</name>
<gene>
    <name evidence="4" type="ORF">ERICV_02871</name>
</gene>
<accession>A0A6C0QTP6</accession>
<dbReference type="EMBL" id="CP019717">
    <property type="protein sequence ID" value="QHZ51990.1"/>
    <property type="molecule type" value="Genomic_DNA"/>
</dbReference>
<evidence type="ECO:0000256" key="1">
    <source>
        <dbReference type="ARBA" id="ARBA00022603"/>
    </source>
</evidence>
<evidence type="ECO:0000313" key="5">
    <source>
        <dbReference type="Proteomes" id="UP000464330"/>
    </source>
</evidence>
<dbReference type="Pfam" id="PF01596">
    <property type="entry name" value="Methyltransf_3"/>
    <property type="match status" value="1"/>
</dbReference>
<dbReference type="InterPro" id="IPR002935">
    <property type="entry name" value="SAM_O-MeTrfase"/>
</dbReference>
<dbReference type="GO" id="GO:0032259">
    <property type="term" value="P:methylation"/>
    <property type="evidence" value="ECO:0007669"/>
    <property type="project" value="UniProtKB-KW"/>
</dbReference>
<keyword evidence="2 4" id="KW-0808">Transferase</keyword>
<dbReference type="Proteomes" id="UP000464330">
    <property type="component" value="Chromosome"/>
</dbReference>
<dbReference type="PROSITE" id="PS51682">
    <property type="entry name" value="SAM_OMT_I"/>
    <property type="match status" value="1"/>
</dbReference>
<organism evidence="4 5">
    <name type="scientific">Paenibacillus larvae subsp. larvae</name>
    <dbReference type="NCBI Taxonomy" id="147375"/>
    <lineage>
        <taxon>Bacteria</taxon>
        <taxon>Bacillati</taxon>
        <taxon>Bacillota</taxon>
        <taxon>Bacilli</taxon>
        <taxon>Bacillales</taxon>
        <taxon>Paenibacillaceae</taxon>
        <taxon>Paenibacillus</taxon>
    </lineage>
</organism>
<dbReference type="PANTHER" id="PTHR10509:SF14">
    <property type="entry name" value="CAFFEOYL-COA O-METHYLTRANSFERASE 3-RELATED"/>
    <property type="match status" value="1"/>
</dbReference>
<evidence type="ECO:0000256" key="2">
    <source>
        <dbReference type="ARBA" id="ARBA00022679"/>
    </source>
</evidence>